<evidence type="ECO:0000256" key="5">
    <source>
        <dbReference type="ARBA" id="ARBA00022989"/>
    </source>
</evidence>
<evidence type="ECO:0000256" key="1">
    <source>
        <dbReference type="ARBA" id="ARBA00004370"/>
    </source>
</evidence>
<dbReference type="PROSITE" id="PS50268">
    <property type="entry name" value="CADHERIN_2"/>
    <property type="match status" value="3"/>
</dbReference>
<evidence type="ECO:0000256" key="2">
    <source>
        <dbReference type="ARBA" id="ARBA00022692"/>
    </source>
</evidence>
<dbReference type="AlphaFoldDB" id="A0AAE0VIR4"/>
<dbReference type="Gene3D" id="2.60.40.60">
    <property type="entry name" value="Cadherins"/>
    <property type="match status" value="4"/>
</dbReference>
<evidence type="ECO:0000256" key="7">
    <source>
        <dbReference type="PROSITE-ProRule" id="PRU00043"/>
    </source>
</evidence>
<keyword evidence="10" id="KW-1185">Reference proteome</keyword>
<dbReference type="SUPFAM" id="SSF49313">
    <property type="entry name" value="Cadherin-like"/>
    <property type="match status" value="4"/>
</dbReference>
<dbReference type="PROSITE" id="PS00232">
    <property type="entry name" value="CADHERIN_1"/>
    <property type="match status" value="1"/>
</dbReference>
<dbReference type="GO" id="GO:0005509">
    <property type="term" value="F:calcium ion binding"/>
    <property type="evidence" value="ECO:0007669"/>
    <property type="project" value="UniProtKB-UniRule"/>
</dbReference>
<keyword evidence="6" id="KW-0472">Membrane</keyword>
<dbReference type="InterPro" id="IPR020894">
    <property type="entry name" value="Cadherin_CS"/>
</dbReference>
<feature type="domain" description="Cadherin" evidence="8">
    <location>
        <begin position="116"/>
        <end position="234"/>
    </location>
</feature>
<proteinExistence type="predicted"/>
<dbReference type="PRINTS" id="PR00205">
    <property type="entry name" value="CADHERIN"/>
</dbReference>
<comment type="subcellular location">
    <subcellularLocation>
        <location evidence="1">Membrane</location>
    </subcellularLocation>
</comment>
<evidence type="ECO:0000256" key="3">
    <source>
        <dbReference type="ARBA" id="ARBA00022737"/>
    </source>
</evidence>
<evidence type="ECO:0000313" key="10">
    <source>
        <dbReference type="Proteomes" id="UP001195483"/>
    </source>
</evidence>
<reference evidence="9" key="3">
    <citation type="submission" date="2023-05" db="EMBL/GenBank/DDBJ databases">
        <authorList>
            <person name="Smith C.H."/>
        </authorList>
    </citation>
    <scope>NUCLEOTIDE SEQUENCE</scope>
    <source>
        <strain evidence="9">CHS0354</strain>
        <tissue evidence="9">Mantle</tissue>
    </source>
</reference>
<dbReference type="InterPro" id="IPR015919">
    <property type="entry name" value="Cadherin-like_sf"/>
</dbReference>
<name>A0AAE0VIR4_9BIVA</name>
<gene>
    <name evidence="9" type="ORF">CHS0354_020613</name>
</gene>
<dbReference type="Pfam" id="PF00028">
    <property type="entry name" value="Cadherin"/>
    <property type="match status" value="3"/>
</dbReference>
<evidence type="ECO:0000256" key="6">
    <source>
        <dbReference type="ARBA" id="ARBA00023136"/>
    </source>
</evidence>
<feature type="domain" description="Cadherin" evidence="8">
    <location>
        <begin position="9"/>
        <end position="115"/>
    </location>
</feature>
<dbReference type="InterPro" id="IPR002126">
    <property type="entry name" value="Cadherin-like_dom"/>
</dbReference>
<dbReference type="Proteomes" id="UP001195483">
    <property type="component" value="Unassembled WGS sequence"/>
</dbReference>
<keyword evidence="2" id="KW-0812">Transmembrane</keyword>
<keyword evidence="4 7" id="KW-0106">Calcium</keyword>
<dbReference type="PANTHER" id="PTHR24026">
    <property type="entry name" value="FAT ATYPICAL CADHERIN-RELATED"/>
    <property type="match status" value="1"/>
</dbReference>
<dbReference type="SMART" id="SM00112">
    <property type="entry name" value="CA"/>
    <property type="match status" value="3"/>
</dbReference>
<reference evidence="9" key="1">
    <citation type="journal article" date="2021" name="Genome Biol. Evol.">
        <title>A High-Quality Reference Genome for a Parasitic Bivalve with Doubly Uniparental Inheritance (Bivalvia: Unionida).</title>
        <authorList>
            <person name="Smith C.H."/>
        </authorList>
    </citation>
    <scope>NUCLEOTIDE SEQUENCE</scope>
    <source>
        <strain evidence="9">CHS0354</strain>
    </source>
</reference>
<evidence type="ECO:0000256" key="4">
    <source>
        <dbReference type="ARBA" id="ARBA00022837"/>
    </source>
</evidence>
<evidence type="ECO:0000313" key="9">
    <source>
        <dbReference type="EMBL" id="KAK3578235.1"/>
    </source>
</evidence>
<dbReference type="GO" id="GO:0007156">
    <property type="term" value="P:homophilic cell adhesion via plasma membrane adhesion molecules"/>
    <property type="evidence" value="ECO:0007669"/>
    <property type="project" value="InterPro"/>
</dbReference>
<comment type="caution">
    <text evidence="9">The sequence shown here is derived from an EMBL/GenBank/DDBJ whole genome shotgun (WGS) entry which is preliminary data.</text>
</comment>
<dbReference type="EMBL" id="JAEAOA010001254">
    <property type="protein sequence ID" value="KAK3578235.1"/>
    <property type="molecule type" value="Genomic_DNA"/>
</dbReference>
<keyword evidence="5" id="KW-1133">Transmembrane helix</keyword>
<keyword evidence="3" id="KW-0677">Repeat</keyword>
<feature type="domain" description="Cadherin" evidence="8">
    <location>
        <begin position="239"/>
        <end position="342"/>
    </location>
</feature>
<dbReference type="FunFam" id="2.60.40.60:FF:000020">
    <property type="entry name" value="Dachsous cadherin-related 1b"/>
    <property type="match status" value="2"/>
</dbReference>
<reference evidence="9" key="2">
    <citation type="journal article" date="2021" name="Genome Biol. Evol.">
        <title>Developing a high-quality reference genome for a parasitic bivalve with doubly uniparental inheritance (Bivalvia: Unionida).</title>
        <authorList>
            <person name="Smith C.H."/>
        </authorList>
    </citation>
    <scope>NUCLEOTIDE SEQUENCE</scope>
    <source>
        <strain evidence="9">CHS0354</strain>
        <tissue evidence="9">Mantle</tissue>
    </source>
</reference>
<dbReference type="CDD" id="cd11304">
    <property type="entry name" value="Cadherin_repeat"/>
    <property type="match status" value="4"/>
</dbReference>
<dbReference type="PANTHER" id="PTHR24026:SF133">
    <property type="entry name" value="CADHERIN-RELATED FAMILY MEMBER 2"/>
    <property type="match status" value="1"/>
</dbReference>
<evidence type="ECO:0000259" key="8">
    <source>
        <dbReference type="PROSITE" id="PS50268"/>
    </source>
</evidence>
<accession>A0AAE0VIR4</accession>
<organism evidence="9 10">
    <name type="scientific">Potamilus streckersoni</name>
    <dbReference type="NCBI Taxonomy" id="2493646"/>
    <lineage>
        <taxon>Eukaryota</taxon>
        <taxon>Metazoa</taxon>
        <taxon>Spiralia</taxon>
        <taxon>Lophotrochozoa</taxon>
        <taxon>Mollusca</taxon>
        <taxon>Bivalvia</taxon>
        <taxon>Autobranchia</taxon>
        <taxon>Heteroconchia</taxon>
        <taxon>Palaeoheterodonta</taxon>
        <taxon>Unionida</taxon>
        <taxon>Unionoidea</taxon>
        <taxon>Unionidae</taxon>
        <taxon>Ambleminae</taxon>
        <taxon>Lampsilini</taxon>
        <taxon>Potamilus</taxon>
    </lineage>
</organism>
<protein>
    <recommendedName>
        <fullName evidence="8">Cadherin domain-containing protein</fullName>
    </recommendedName>
</protein>
<sequence length="404" mass="44698">MNDNAPLFRPDRYSGTIPENTLKGKLVGTVSATDADATERNNRIFLAIAAGAFDNFRIDSSTGAVSVQTGARFDRDKISLYNLTIIAIDQGADPHTANTTLRITITDVNNKPPYFVKNNYSVEVLEDHNQTSTVITCDAEDPDENYSLSYSIIGIKGWNETGEIVKESLIQTYFRIDENGSVFVNSTLDRETVEKLEVILSVNDTNTEENHFDQTATVTLTVTLKDVNDNDPVFIHEGNATYYKTRVSENADDPTILMSVLATDKDKNRTIDYRISNSTLNNSAFQINSITGVLSKNGKVDRESTQTVNLTVIATDNGYPARHSNVTVSITIVDFNDNTPQFCPHNATYLVNENVNVTTTVAIIKATDIDEGRNGEVHYQIDTTEIPFEINLTTVSVSFSPLHK</sequence>
<dbReference type="GO" id="GO:0005886">
    <property type="term" value="C:plasma membrane"/>
    <property type="evidence" value="ECO:0007669"/>
    <property type="project" value="InterPro"/>
</dbReference>